<dbReference type="GO" id="GO:0015074">
    <property type="term" value="P:DNA integration"/>
    <property type="evidence" value="ECO:0007669"/>
    <property type="project" value="InterPro"/>
</dbReference>
<dbReference type="PANTHER" id="PTHR46889:SF4">
    <property type="entry name" value="TRANSPOSASE INSO FOR INSERTION SEQUENCE ELEMENT IS911B-RELATED"/>
    <property type="match status" value="1"/>
</dbReference>
<dbReference type="InterPro" id="IPR050900">
    <property type="entry name" value="Transposase_IS3/IS150/IS904"/>
</dbReference>
<dbReference type="Pfam" id="PF13551">
    <property type="entry name" value="HTH_29"/>
    <property type="match status" value="1"/>
</dbReference>
<dbReference type="KEGG" id="prr:AT705_09785"/>
<dbReference type="SUPFAM" id="SSF53098">
    <property type="entry name" value="Ribonuclease H-like"/>
    <property type="match status" value="1"/>
</dbReference>
<evidence type="ECO:0000313" key="3">
    <source>
        <dbReference type="Proteomes" id="UP000069015"/>
    </source>
</evidence>
<dbReference type="PROSITE" id="PS50994">
    <property type="entry name" value="INTEGRASE"/>
    <property type="match status" value="1"/>
</dbReference>
<feature type="domain" description="Integrase catalytic" evidence="1">
    <location>
        <begin position="158"/>
        <end position="335"/>
    </location>
</feature>
<sequence length="346" mass="39770">MLHTNNPIIKHKAGLLNLAEELGNVSKACKMMGVSRDTFYRYQELVDEGGIDALIDKSRRKPNLKNRLDEETEKAVCTYALEFPAHGQVRASNELRKQGVFVSASGVRSVWLRHDLENFKKRLKALEAKVAQEGIILSESQVTALERKKQDDEACGEIETEHHGYLGSQDTFYVGNLKEVGRIYQQTFVDTYCKVAFAKLYTTKTPITAADLLNDRVLPYFEQHELPLLRILTDRGTEYCGKVEHHDYQLYLAINGIDHTKTKAMSPQTNGICERFHKTILQEFYQVTFRKKLYSSLEELQKDLDEWINYYNNDRTHQGKKCCGRTPLETLLDGKSLWAEKNLAQI</sequence>
<proteinExistence type="predicted"/>
<dbReference type="PANTHER" id="PTHR46889">
    <property type="entry name" value="TRANSPOSASE INSF FOR INSERTION SEQUENCE IS3B-RELATED"/>
    <property type="match status" value="1"/>
</dbReference>
<accession>A0A0U3I016</accession>
<dbReference type="NCBIfam" id="NF033577">
    <property type="entry name" value="transpos_IS481"/>
    <property type="match status" value="1"/>
</dbReference>
<dbReference type="EMBL" id="CP013611">
    <property type="protein sequence ID" value="ALU43206.1"/>
    <property type="molecule type" value="Genomic_DNA"/>
</dbReference>
<evidence type="ECO:0000259" key="1">
    <source>
        <dbReference type="PROSITE" id="PS50994"/>
    </source>
</evidence>
<evidence type="ECO:0000313" key="2">
    <source>
        <dbReference type="EMBL" id="ALU43206.1"/>
    </source>
</evidence>
<dbReference type="SUPFAM" id="SSF46689">
    <property type="entry name" value="Homeodomain-like"/>
    <property type="match status" value="1"/>
</dbReference>
<dbReference type="Proteomes" id="UP000069015">
    <property type="component" value="Chromosome 1"/>
</dbReference>
<dbReference type="InterPro" id="IPR036397">
    <property type="entry name" value="RNaseH_sf"/>
</dbReference>
<protein>
    <submittedName>
        <fullName evidence="2">Integrase</fullName>
    </submittedName>
</protein>
<dbReference type="InterPro" id="IPR047656">
    <property type="entry name" value="IS481-like_transpos"/>
</dbReference>
<organism evidence="2 3">
    <name type="scientific">Pseudoalteromonas rubra</name>
    <dbReference type="NCBI Taxonomy" id="43658"/>
    <lineage>
        <taxon>Bacteria</taxon>
        <taxon>Pseudomonadati</taxon>
        <taxon>Pseudomonadota</taxon>
        <taxon>Gammaproteobacteria</taxon>
        <taxon>Alteromonadales</taxon>
        <taxon>Pseudoalteromonadaceae</taxon>
        <taxon>Pseudoalteromonas</taxon>
    </lineage>
</organism>
<dbReference type="Pfam" id="PF13683">
    <property type="entry name" value="rve_3"/>
    <property type="match status" value="1"/>
</dbReference>
<dbReference type="RefSeq" id="WP_058796448.1">
    <property type="nucleotide sequence ID" value="NZ_CP013611.1"/>
</dbReference>
<dbReference type="InterPro" id="IPR009057">
    <property type="entry name" value="Homeodomain-like_sf"/>
</dbReference>
<reference evidence="2 3" key="1">
    <citation type="submission" date="2015-12" db="EMBL/GenBank/DDBJ databases">
        <title>Complete genome sequence of Pseudoalteromonas rubra SCSIO 6842, harboring a conjugative plasmid.</title>
        <authorList>
            <person name="Li B."/>
            <person name="Wang X."/>
        </authorList>
    </citation>
    <scope>NUCLEOTIDE SEQUENCE [LARGE SCALE GENOMIC DNA]</scope>
    <source>
        <strain evidence="2 3">SCSIO 6842</strain>
    </source>
</reference>
<dbReference type="Gene3D" id="3.30.420.10">
    <property type="entry name" value="Ribonuclease H-like superfamily/Ribonuclease H"/>
    <property type="match status" value="1"/>
</dbReference>
<dbReference type="GO" id="GO:0003676">
    <property type="term" value="F:nucleic acid binding"/>
    <property type="evidence" value="ECO:0007669"/>
    <property type="project" value="InterPro"/>
</dbReference>
<dbReference type="InterPro" id="IPR012337">
    <property type="entry name" value="RNaseH-like_sf"/>
</dbReference>
<dbReference type="InterPro" id="IPR001584">
    <property type="entry name" value="Integrase_cat-core"/>
</dbReference>
<dbReference type="AlphaFoldDB" id="A0A0U3I016"/>
<gene>
    <name evidence="2" type="ORF">AT705_09785</name>
</gene>
<name>A0A0U3I016_9GAMM</name>